<keyword evidence="1" id="KW-0812">Transmembrane</keyword>
<feature type="transmembrane region" description="Helical" evidence="1">
    <location>
        <begin position="192"/>
        <end position="208"/>
    </location>
</feature>
<dbReference type="EMBL" id="JACJVR010000136">
    <property type="protein sequence ID" value="MBB6695702.1"/>
    <property type="molecule type" value="Genomic_DNA"/>
</dbReference>
<keyword evidence="3" id="KW-1185">Reference proteome</keyword>
<keyword evidence="1" id="KW-1133">Transmembrane helix</keyword>
<accession>A0A841U7Q3</accession>
<evidence type="ECO:0000313" key="3">
    <source>
        <dbReference type="Proteomes" id="UP000553776"/>
    </source>
</evidence>
<reference evidence="2 3" key="1">
    <citation type="submission" date="2020-08" db="EMBL/GenBank/DDBJ databases">
        <title>Cohnella phylogeny.</title>
        <authorList>
            <person name="Dunlap C."/>
        </authorList>
    </citation>
    <scope>NUCLEOTIDE SEQUENCE [LARGE SCALE GENOMIC DNA]</scope>
    <source>
        <strain evidence="2 3">DSM 25239</strain>
    </source>
</reference>
<feature type="transmembrane region" description="Helical" evidence="1">
    <location>
        <begin position="105"/>
        <end position="132"/>
    </location>
</feature>
<dbReference type="Proteomes" id="UP000553776">
    <property type="component" value="Unassembled WGS sequence"/>
</dbReference>
<gene>
    <name evidence="2" type="ORF">H7B90_30350</name>
</gene>
<feature type="transmembrane region" description="Helical" evidence="1">
    <location>
        <begin position="152"/>
        <end position="172"/>
    </location>
</feature>
<sequence>MQIIAMATMLIDHIGLLFFPHEPVWRIIGRLAFPLYAFGIALGYRHTRSRRKYLIRLFAIALLSQVPYSLGLHMRDINVVGTFAVCLTVLMLFERIRSPWGRWGLAAAAGILLEVLPFDYGAYALVLILIYLRANRDRWIAAHMVLNALYLAIHPGWVLQLFSIAATILLVYGQQLVAASEQIRVPRWLWRSFYPAHLAALALAIWMIKGN</sequence>
<evidence type="ECO:0000256" key="1">
    <source>
        <dbReference type="SAM" id="Phobius"/>
    </source>
</evidence>
<comment type="caution">
    <text evidence="2">The sequence shown here is derived from an EMBL/GenBank/DDBJ whole genome shotgun (WGS) entry which is preliminary data.</text>
</comment>
<dbReference type="InterPro" id="IPR008875">
    <property type="entry name" value="TraX"/>
</dbReference>
<dbReference type="Pfam" id="PF05857">
    <property type="entry name" value="TraX"/>
    <property type="match status" value="1"/>
</dbReference>
<keyword evidence="1" id="KW-0472">Membrane</keyword>
<protein>
    <submittedName>
        <fullName evidence="2">Conjugal transfer protein TraX</fullName>
    </submittedName>
</protein>
<name>A0A841U7Q3_9BACL</name>
<organism evidence="2 3">
    <name type="scientific">Cohnella xylanilytica</name>
    <dbReference type="NCBI Taxonomy" id="557555"/>
    <lineage>
        <taxon>Bacteria</taxon>
        <taxon>Bacillati</taxon>
        <taxon>Bacillota</taxon>
        <taxon>Bacilli</taxon>
        <taxon>Bacillales</taxon>
        <taxon>Paenibacillaceae</taxon>
        <taxon>Cohnella</taxon>
    </lineage>
</organism>
<evidence type="ECO:0000313" key="2">
    <source>
        <dbReference type="EMBL" id="MBB6695702.1"/>
    </source>
</evidence>
<dbReference type="RefSeq" id="WP_185139659.1">
    <property type="nucleotide sequence ID" value="NZ_JACJVR010000136.1"/>
</dbReference>
<proteinExistence type="predicted"/>
<feature type="transmembrane region" description="Helical" evidence="1">
    <location>
        <begin position="53"/>
        <end position="71"/>
    </location>
</feature>
<feature type="transmembrane region" description="Helical" evidence="1">
    <location>
        <begin position="77"/>
        <end position="93"/>
    </location>
</feature>
<dbReference type="AlphaFoldDB" id="A0A841U7Q3"/>